<dbReference type="EMBL" id="CAXKWB010001274">
    <property type="protein sequence ID" value="CAL4063804.1"/>
    <property type="molecule type" value="Genomic_DNA"/>
</dbReference>
<evidence type="ECO:0000313" key="3">
    <source>
        <dbReference type="Proteomes" id="UP001497623"/>
    </source>
</evidence>
<gene>
    <name evidence="2" type="ORF">MNOR_LOCUS3659</name>
</gene>
<sequence length="172" mass="18681">MKMRVEEAAVLVVLLFTVVCGNHAQETQAKEEGDGRVLFGAAPYSTTTYTVVSVSTSTANYICYSGIVTNKICKGRRKRNIITGEKRLIRDLEHFESSSAIESTKNEMAESVKPSIGKSVEPEDRLIGFTVWTTALTTTSVTTISTDTATTIRMSFACIIGGADYPNYNSCG</sequence>
<evidence type="ECO:0000256" key="1">
    <source>
        <dbReference type="SAM" id="SignalP"/>
    </source>
</evidence>
<protein>
    <submittedName>
        <fullName evidence="2">Uncharacterized protein</fullName>
    </submittedName>
</protein>
<comment type="caution">
    <text evidence="2">The sequence shown here is derived from an EMBL/GenBank/DDBJ whole genome shotgun (WGS) entry which is preliminary data.</text>
</comment>
<feature type="signal peptide" evidence="1">
    <location>
        <begin position="1"/>
        <end position="24"/>
    </location>
</feature>
<dbReference type="AlphaFoldDB" id="A0AAV2PT06"/>
<organism evidence="2 3">
    <name type="scientific">Meganyctiphanes norvegica</name>
    <name type="common">Northern krill</name>
    <name type="synonym">Thysanopoda norvegica</name>
    <dbReference type="NCBI Taxonomy" id="48144"/>
    <lineage>
        <taxon>Eukaryota</taxon>
        <taxon>Metazoa</taxon>
        <taxon>Ecdysozoa</taxon>
        <taxon>Arthropoda</taxon>
        <taxon>Crustacea</taxon>
        <taxon>Multicrustacea</taxon>
        <taxon>Malacostraca</taxon>
        <taxon>Eumalacostraca</taxon>
        <taxon>Eucarida</taxon>
        <taxon>Euphausiacea</taxon>
        <taxon>Euphausiidae</taxon>
        <taxon>Meganyctiphanes</taxon>
    </lineage>
</organism>
<feature type="chain" id="PRO_5043774581" evidence="1">
    <location>
        <begin position="25"/>
        <end position="172"/>
    </location>
</feature>
<evidence type="ECO:0000313" key="2">
    <source>
        <dbReference type="EMBL" id="CAL4063804.1"/>
    </source>
</evidence>
<proteinExistence type="predicted"/>
<name>A0AAV2PT06_MEGNR</name>
<accession>A0AAV2PT06</accession>
<reference evidence="2 3" key="1">
    <citation type="submission" date="2024-05" db="EMBL/GenBank/DDBJ databases">
        <authorList>
            <person name="Wallberg A."/>
        </authorList>
    </citation>
    <scope>NUCLEOTIDE SEQUENCE [LARGE SCALE GENOMIC DNA]</scope>
</reference>
<keyword evidence="3" id="KW-1185">Reference proteome</keyword>
<dbReference type="Proteomes" id="UP001497623">
    <property type="component" value="Unassembled WGS sequence"/>
</dbReference>
<keyword evidence="1" id="KW-0732">Signal</keyword>